<protein>
    <submittedName>
        <fullName evidence="1">Putative non-specific serine/threonine protein kinase</fullName>
        <ecNumber evidence="1">2.7.11.1</ecNumber>
    </submittedName>
</protein>
<keyword evidence="1" id="KW-0808">Transferase</keyword>
<dbReference type="Proteomes" id="UP000238479">
    <property type="component" value="Unassembled WGS sequence"/>
</dbReference>
<evidence type="ECO:0000313" key="2">
    <source>
        <dbReference type="Proteomes" id="UP000238479"/>
    </source>
</evidence>
<accession>A0A2P6SQD7</accession>
<comment type="caution">
    <text evidence="1">The sequence shown here is derived from an EMBL/GenBank/DDBJ whole genome shotgun (WGS) entry which is preliminary data.</text>
</comment>
<gene>
    <name evidence="1" type="ORF">RchiOBHm_Chr0c29g0501161</name>
</gene>
<keyword evidence="2" id="KW-1185">Reference proteome</keyword>
<dbReference type="EMBL" id="PDCK01000026">
    <property type="protein sequence ID" value="PRQ60887.1"/>
    <property type="molecule type" value="Genomic_DNA"/>
</dbReference>
<name>A0A2P6SQD7_ROSCH</name>
<dbReference type="GO" id="GO:0004674">
    <property type="term" value="F:protein serine/threonine kinase activity"/>
    <property type="evidence" value="ECO:0007669"/>
    <property type="project" value="UniProtKB-KW"/>
</dbReference>
<keyword evidence="1" id="KW-0418">Kinase</keyword>
<proteinExistence type="predicted"/>
<reference evidence="1 2" key="1">
    <citation type="journal article" date="2018" name="Nat. Genet.">
        <title>The Rosa genome provides new insights in the design of modern roses.</title>
        <authorList>
            <person name="Bendahmane M."/>
        </authorList>
    </citation>
    <scope>NUCLEOTIDE SEQUENCE [LARGE SCALE GENOMIC DNA]</scope>
    <source>
        <strain evidence="2">cv. Old Blush</strain>
    </source>
</reference>
<sequence>MLSNNILNWTLSRFHKIFIQQNYLKKFPLEVVFFKHRIVKPRTWRGITCGRRRPRVKVLARSSQLKGVLSPHIGNLSFLRTLISEE</sequence>
<evidence type="ECO:0000313" key="1">
    <source>
        <dbReference type="EMBL" id="PRQ60887.1"/>
    </source>
</evidence>
<dbReference type="Gramene" id="PRQ60887">
    <property type="protein sequence ID" value="PRQ60887"/>
    <property type="gene ID" value="RchiOBHm_Chr0c29g0501161"/>
</dbReference>
<dbReference type="AlphaFoldDB" id="A0A2P6SQD7"/>
<organism evidence="1 2">
    <name type="scientific">Rosa chinensis</name>
    <name type="common">China rose</name>
    <dbReference type="NCBI Taxonomy" id="74649"/>
    <lineage>
        <taxon>Eukaryota</taxon>
        <taxon>Viridiplantae</taxon>
        <taxon>Streptophyta</taxon>
        <taxon>Embryophyta</taxon>
        <taxon>Tracheophyta</taxon>
        <taxon>Spermatophyta</taxon>
        <taxon>Magnoliopsida</taxon>
        <taxon>eudicotyledons</taxon>
        <taxon>Gunneridae</taxon>
        <taxon>Pentapetalae</taxon>
        <taxon>rosids</taxon>
        <taxon>fabids</taxon>
        <taxon>Rosales</taxon>
        <taxon>Rosaceae</taxon>
        <taxon>Rosoideae</taxon>
        <taxon>Rosoideae incertae sedis</taxon>
        <taxon>Rosa</taxon>
    </lineage>
</organism>
<dbReference type="EC" id="2.7.11.1" evidence="1"/>
<keyword evidence="1" id="KW-0723">Serine/threonine-protein kinase</keyword>